<feature type="region of interest" description="Disordered" evidence="10">
    <location>
        <begin position="1"/>
        <end position="40"/>
    </location>
</feature>
<dbReference type="InterPro" id="IPR049560">
    <property type="entry name" value="MeTrfase_RsmB-F_NOP2_cat"/>
</dbReference>
<dbReference type="GO" id="GO:0005730">
    <property type="term" value="C:nucleolus"/>
    <property type="evidence" value="ECO:0007669"/>
    <property type="project" value="UniProtKB-SubCell"/>
</dbReference>
<accession>A0A158QBW3</accession>
<dbReference type="GO" id="GO:0003723">
    <property type="term" value="F:RNA binding"/>
    <property type="evidence" value="ECO:0007669"/>
    <property type="project" value="UniProtKB-UniRule"/>
</dbReference>
<proteinExistence type="inferred from homology"/>
<dbReference type="PANTHER" id="PTHR22807">
    <property type="entry name" value="NOP2 YEAST -RELATED NOL1/NOP2/FMU SUN DOMAIN-CONTAINING"/>
    <property type="match status" value="1"/>
</dbReference>
<dbReference type="NCBIfam" id="TIGR00446">
    <property type="entry name" value="nop2p"/>
    <property type="match status" value="1"/>
</dbReference>
<reference evidence="12 14" key="2">
    <citation type="submission" date="2018-11" db="EMBL/GenBank/DDBJ databases">
        <authorList>
            <consortium name="Pathogen Informatics"/>
        </authorList>
    </citation>
    <scope>NUCLEOTIDE SEQUENCE [LARGE SCALE GENOMIC DNA]</scope>
</reference>
<dbReference type="Gene3D" id="3.30.70.1170">
    <property type="entry name" value="Sun protein, domain 3"/>
    <property type="match status" value="1"/>
</dbReference>
<dbReference type="InterPro" id="IPR023273">
    <property type="entry name" value="RCMT_NOP2"/>
</dbReference>
<gene>
    <name evidence="12" type="ORF">HDID_LOCUS590</name>
    <name evidence="13" type="ORF">WMSIL1_LOCUS12542</name>
</gene>
<dbReference type="OrthoDB" id="427002at2759"/>
<dbReference type="InterPro" id="IPR023267">
    <property type="entry name" value="RCMT"/>
</dbReference>
<dbReference type="SUPFAM" id="SSF53335">
    <property type="entry name" value="S-adenosyl-L-methionine-dependent methyltransferases"/>
    <property type="match status" value="1"/>
</dbReference>
<dbReference type="PRINTS" id="PR02012">
    <property type="entry name" value="RCMTNOP2"/>
</dbReference>
<keyword evidence="4 9" id="KW-0489">Methyltransferase</keyword>
<dbReference type="Pfam" id="PF22458">
    <property type="entry name" value="RsmF-B_ferredox"/>
    <property type="match status" value="1"/>
</dbReference>
<feature type="binding site" evidence="9">
    <location>
        <position position="363"/>
    </location>
    <ligand>
        <name>S-adenosyl-L-methionine</name>
        <dbReference type="ChEBI" id="CHEBI:59789"/>
    </ligand>
</feature>
<dbReference type="FunFam" id="3.30.70.1170:FF:000001">
    <property type="entry name" value="Ribosomal RNA methyltransferase Nop2"/>
    <property type="match status" value="1"/>
</dbReference>
<evidence type="ECO:0000256" key="8">
    <source>
        <dbReference type="ARBA" id="ARBA00023242"/>
    </source>
</evidence>
<feature type="binding site" evidence="9">
    <location>
        <position position="319"/>
    </location>
    <ligand>
        <name>S-adenosyl-L-methionine</name>
        <dbReference type="ChEBI" id="CHEBI:59789"/>
    </ligand>
</feature>
<keyword evidence="8" id="KW-0539">Nucleus</keyword>
<evidence type="ECO:0000313" key="12">
    <source>
        <dbReference type="EMBL" id="VDL16896.1"/>
    </source>
</evidence>
<evidence type="ECO:0000313" key="13">
    <source>
        <dbReference type="EMBL" id="VUZ54481.1"/>
    </source>
</evidence>
<dbReference type="Gene3D" id="3.40.50.150">
    <property type="entry name" value="Vaccinia Virus protein VP39"/>
    <property type="match status" value="1"/>
</dbReference>
<dbReference type="PRINTS" id="PR02008">
    <property type="entry name" value="RCMTFAMILY"/>
</dbReference>
<dbReference type="InterPro" id="IPR018314">
    <property type="entry name" value="RsmB/NOL1/NOP2-like_CS"/>
</dbReference>
<dbReference type="AlphaFoldDB" id="A0A158QBW3"/>
<evidence type="ECO:0000256" key="10">
    <source>
        <dbReference type="SAM" id="MobiDB-lite"/>
    </source>
</evidence>
<feature type="compositionally biased region" description="Basic residues" evidence="10">
    <location>
        <begin position="1"/>
        <end position="13"/>
    </location>
</feature>
<keyword evidence="7 9" id="KW-0694">RNA-binding</keyword>
<reference evidence="16" key="1">
    <citation type="submission" date="2016-04" db="UniProtKB">
        <authorList>
            <consortium name="WormBaseParasite"/>
        </authorList>
    </citation>
    <scope>IDENTIFICATION</scope>
</reference>
<protein>
    <submittedName>
        <fullName evidence="16">SAM_MT_RSMB_NOP domain-containing protein</fullName>
    </submittedName>
</protein>
<evidence type="ECO:0000256" key="4">
    <source>
        <dbReference type="ARBA" id="ARBA00022603"/>
    </source>
</evidence>
<keyword evidence="15" id="KW-1185">Reference proteome</keyword>
<evidence type="ECO:0000256" key="7">
    <source>
        <dbReference type="ARBA" id="ARBA00022884"/>
    </source>
</evidence>
<evidence type="ECO:0000256" key="5">
    <source>
        <dbReference type="ARBA" id="ARBA00022679"/>
    </source>
</evidence>
<keyword evidence="3" id="KW-0690">Ribosome biogenesis</keyword>
<feature type="active site" description="Nucleophile" evidence="9">
    <location>
        <position position="416"/>
    </location>
</feature>
<evidence type="ECO:0000313" key="16">
    <source>
        <dbReference type="WBParaSite" id="HDID_0000058901-mRNA-1"/>
    </source>
</evidence>
<feature type="binding site" evidence="9">
    <location>
        <position position="346"/>
    </location>
    <ligand>
        <name>S-adenosyl-L-methionine</name>
        <dbReference type="ChEBI" id="CHEBI:59789"/>
    </ligand>
</feature>
<dbReference type="Proteomes" id="UP000274504">
    <property type="component" value="Unassembled WGS sequence"/>
</dbReference>
<dbReference type="GO" id="GO:0009383">
    <property type="term" value="F:rRNA (cytosine-C5-)-methyltransferase activity"/>
    <property type="evidence" value="ECO:0007669"/>
    <property type="project" value="TreeGrafter"/>
</dbReference>
<dbReference type="PROSITE" id="PS51686">
    <property type="entry name" value="SAM_MT_RSMB_NOP"/>
    <property type="match status" value="1"/>
</dbReference>
<dbReference type="GO" id="GO:0000470">
    <property type="term" value="P:maturation of LSU-rRNA"/>
    <property type="evidence" value="ECO:0007669"/>
    <property type="project" value="TreeGrafter"/>
</dbReference>
<evidence type="ECO:0000256" key="6">
    <source>
        <dbReference type="ARBA" id="ARBA00022691"/>
    </source>
</evidence>
<dbReference type="InterPro" id="IPR054728">
    <property type="entry name" value="RsmB-like_ferredoxin"/>
</dbReference>
<evidence type="ECO:0000256" key="2">
    <source>
        <dbReference type="ARBA" id="ARBA00007494"/>
    </source>
</evidence>
<organism evidence="16">
    <name type="scientific">Hymenolepis diminuta</name>
    <name type="common">Rat tapeworm</name>
    <dbReference type="NCBI Taxonomy" id="6216"/>
    <lineage>
        <taxon>Eukaryota</taxon>
        <taxon>Metazoa</taxon>
        <taxon>Spiralia</taxon>
        <taxon>Lophotrochozoa</taxon>
        <taxon>Platyhelminthes</taxon>
        <taxon>Cestoda</taxon>
        <taxon>Eucestoda</taxon>
        <taxon>Cyclophyllidea</taxon>
        <taxon>Hymenolepididae</taxon>
        <taxon>Hymenolepis</taxon>
    </lineage>
</organism>
<keyword evidence="5 9" id="KW-0808">Transferase</keyword>
<comment type="similarity">
    <text evidence="2 9">Belongs to the class I-like SAM-binding methyltransferase superfamily. RsmB/NOP family.</text>
</comment>
<evidence type="ECO:0000256" key="3">
    <source>
        <dbReference type="ARBA" id="ARBA00022517"/>
    </source>
</evidence>
<evidence type="ECO:0000256" key="1">
    <source>
        <dbReference type="ARBA" id="ARBA00004604"/>
    </source>
</evidence>
<evidence type="ECO:0000259" key="11">
    <source>
        <dbReference type="PROSITE" id="PS51686"/>
    </source>
</evidence>
<name>A0A158QBW3_HYMDI</name>
<dbReference type="GO" id="GO:0070475">
    <property type="term" value="P:rRNA base methylation"/>
    <property type="evidence" value="ECO:0007669"/>
    <property type="project" value="TreeGrafter"/>
</dbReference>
<feature type="domain" description="SAM-dependent MTase RsmB/NOP-type" evidence="11">
    <location>
        <begin position="203"/>
        <end position="485"/>
    </location>
</feature>
<evidence type="ECO:0000313" key="14">
    <source>
        <dbReference type="Proteomes" id="UP000274504"/>
    </source>
</evidence>
<dbReference type="PROSITE" id="PS01153">
    <property type="entry name" value="NOL1_NOP2_SUN"/>
    <property type="match status" value="1"/>
</dbReference>
<dbReference type="PANTHER" id="PTHR22807:SF30">
    <property type="entry name" value="28S RRNA (CYTOSINE(4447)-C(5))-METHYLTRANSFERASE-RELATED"/>
    <property type="match status" value="1"/>
</dbReference>
<reference evidence="13 15" key="3">
    <citation type="submission" date="2019-07" db="EMBL/GenBank/DDBJ databases">
        <authorList>
            <person name="Jastrzebski P J."/>
            <person name="Paukszto L."/>
            <person name="Jastrzebski P J."/>
        </authorList>
    </citation>
    <scope>NUCLEOTIDE SEQUENCE [LARGE SCALE GENOMIC DNA]</scope>
    <source>
        <strain evidence="13 15">WMS-il1</strain>
    </source>
</reference>
<sequence length="486" mass="54433">MTFPAKRRSKKLKHQPDPEFSFLEKTTKATLGSRQKKRLKKRLLNDKESVKKLAKESKVVEEKPSENKQLFDEDELMEEIDGFANLNGNLKELLSDEDEEFEESLASEGEDNVQPQNKGDVEIETNIGTTDFPTGPTYDINELDQRIKDALLVLGDFKTRAPPGVKRKEIVASLLSNLCQRYNYNSFMMNMFYDLFPKDILEALKANETDRPITIRTNTLKTRRRDLAQALINRGVNVDPLSSWSKVGLVVFKSQVPLGATPEYLAGHYILQGACSMLPVMALAPKPDERILDLCAAPGGKSTYIAQLMKNTGTIVANDVSADRAKALLGNCHRMGVVNTVVCVEDGRKFHTIMTGFDRVLVDAPCSGTGVIAKDPSVKAHKGDEDIKQCAMLQKQLILSAIDCCKPGGYIVYSTCSITIQENEGVIDYALRKRKVKLEDTNLFGEEGFTSFKGQHFSPNMNRARRFYPHKHNVDGFFVAKLKKIE</sequence>
<dbReference type="Pfam" id="PF01189">
    <property type="entry name" value="Methyltr_RsmB-F"/>
    <property type="match status" value="1"/>
</dbReference>
<comment type="subcellular location">
    <subcellularLocation>
        <location evidence="1">Nucleus</location>
        <location evidence="1">Nucleolus</location>
    </subcellularLocation>
</comment>
<dbReference type="EMBL" id="UYSG01000080">
    <property type="protein sequence ID" value="VDL16896.1"/>
    <property type="molecule type" value="Genomic_DNA"/>
</dbReference>
<dbReference type="InterPro" id="IPR029063">
    <property type="entry name" value="SAM-dependent_MTases_sf"/>
</dbReference>
<keyword evidence="6 9" id="KW-0949">S-adenosyl-L-methionine</keyword>
<dbReference type="STRING" id="6216.A0A158QBW3"/>
<evidence type="ECO:0000313" key="15">
    <source>
        <dbReference type="Proteomes" id="UP000321570"/>
    </source>
</evidence>
<dbReference type="EMBL" id="CABIJS010000654">
    <property type="protein sequence ID" value="VUZ54481.1"/>
    <property type="molecule type" value="Genomic_DNA"/>
</dbReference>
<dbReference type="InterPro" id="IPR011023">
    <property type="entry name" value="Nop2p"/>
</dbReference>
<feature type="binding site" evidence="9">
    <location>
        <begin position="295"/>
        <end position="301"/>
    </location>
    <ligand>
        <name>S-adenosyl-L-methionine</name>
        <dbReference type="ChEBI" id="CHEBI:59789"/>
    </ligand>
</feature>
<dbReference type="CDD" id="cd02440">
    <property type="entry name" value="AdoMet_MTases"/>
    <property type="match status" value="1"/>
</dbReference>
<dbReference type="Proteomes" id="UP000321570">
    <property type="component" value="Unassembled WGS sequence"/>
</dbReference>
<dbReference type="InterPro" id="IPR001678">
    <property type="entry name" value="MeTrfase_RsmB-F_NOP2_dom"/>
</dbReference>
<evidence type="ECO:0000256" key="9">
    <source>
        <dbReference type="PROSITE-ProRule" id="PRU01023"/>
    </source>
</evidence>
<dbReference type="WBParaSite" id="HDID_0000058901-mRNA-1">
    <property type="protein sequence ID" value="HDID_0000058901-mRNA-1"/>
    <property type="gene ID" value="HDID_0000058901"/>
</dbReference>